<dbReference type="Proteomes" id="UP000031599">
    <property type="component" value="Unassembled WGS sequence"/>
</dbReference>
<dbReference type="RefSeq" id="WP_146660316.1">
    <property type="nucleotide sequence ID" value="NZ_JMCC02000065.1"/>
</dbReference>
<proteinExistence type="predicted"/>
<evidence type="ECO:0000313" key="3">
    <source>
        <dbReference type="Proteomes" id="UP000031599"/>
    </source>
</evidence>
<dbReference type="EMBL" id="JMCC02000065">
    <property type="protein sequence ID" value="KIG14838.1"/>
    <property type="molecule type" value="Genomic_DNA"/>
</dbReference>
<dbReference type="PANTHER" id="PTHR10443">
    <property type="entry name" value="MICROSOMAL DIPEPTIDASE"/>
    <property type="match status" value="1"/>
</dbReference>
<evidence type="ECO:0000256" key="1">
    <source>
        <dbReference type="SAM" id="MobiDB-lite"/>
    </source>
</evidence>
<dbReference type="GO" id="GO:0006508">
    <property type="term" value="P:proteolysis"/>
    <property type="evidence" value="ECO:0007669"/>
    <property type="project" value="InterPro"/>
</dbReference>
<dbReference type="Pfam" id="PF01244">
    <property type="entry name" value="Peptidase_M19"/>
    <property type="match status" value="1"/>
</dbReference>
<organism evidence="2 3">
    <name type="scientific">Enhygromyxa salina</name>
    <dbReference type="NCBI Taxonomy" id="215803"/>
    <lineage>
        <taxon>Bacteria</taxon>
        <taxon>Pseudomonadati</taxon>
        <taxon>Myxococcota</taxon>
        <taxon>Polyangia</taxon>
        <taxon>Nannocystales</taxon>
        <taxon>Nannocystaceae</taxon>
        <taxon>Enhygromyxa</taxon>
    </lineage>
</organism>
<dbReference type="Gene3D" id="3.20.20.140">
    <property type="entry name" value="Metal-dependent hydrolases"/>
    <property type="match status" value="1"/>
</dbReference>
<reference evidence="2 3" key="1">
    <citation type="submission" date="2014-12" db="EMBL/GenBank/DDBJ databases">
        <title>Genome assembly of Enhygromyxa salina DSM 15201.</title>
        <authorList>
            <person name="Sharma G."/>
            <person name="Subramanian S."/>
        </authorList>
    </citation>
    <scope>NUCLEOTIDE SEQUENCE [LARGE SCALE GENOMIC DNA]</scope>
    <source>
        <strain evidence="2 3">DSM 15201</strain>
    </source>
</reference>
<protein>
    <submittedName>
        <fullName evidence="2">Peptidase, M19 family protein</fullName>
    </submittedName>
</protein>
<feature type="compositionally biased region" description="Polar residues" evidence="1">
    <location>
        <begin position="47"/>
        <end position="58"/>
    </location>
</feature>
<dbReference type="SUPFAM" id="SSF51556">
    <property type="entry name" value="Metallo-dependent hydrolases"/>
    <property type="match status" value="1"/>
</dbReference>
<accession>A0A0C1ZUV0</accession>
<dbReference type="AlphaFoldDB" id="A0A0C1ZUV0"/>
<gene>
    <name evidence="2" type="ORF">DB30_06291</name>
</gene>
<dbReference type="InterPro" id="IPR032466">
    <property type="entry name" value="Metal_Hydrolase"/>
</dbReference>
<dbReference type="GO" id="GO:0070573">
    <property type="term" value="F:metallodipeptidase activity"/>
    <property type="evidence" value="ECO:0007669"/>
    <property type="project" value="InterPro"/>
</dbReference>
<feature type="region of interest" description="Disordered" evidence="1">
    <location>
        <begin position="36"/>
        <end position="67"/>
    </location>
</feature>
<sequence length="654" mass="70026">MQPPARVSPMSPMSPISLTSLVTLLGAALTACTPDPAPADTHAASESLGSETAQTAESGDTGEPLPALDGYADLHLHMFAEDAFGGGWLHGDATGAAEVALALCDGGEPGDHARLKDELSSLFVNCDDATLQEAAAQVPLLQAVLTLGGLGISELIASIPGSTGDTGIHLDRTDGWPELEDWPRWDVIAHQQSWEGWLHEAYDSGLRISVVSAVTLDWLCRAIPPQNVDRPQCDEMDDVRVQLQKANDFAAANDWVEIALSAEDARRIVSEDKLALVLSIEASHVFGDGDWLQQLDEVYALGVRTLQIVHQLDNRFGGAAPHNSIFHIAQFEESCHIDTDCGITTQSVTLGFDVDANCRNVKGLTEEGRALLTEMISRGMLIDMAHMSEALTRDVYDLSVEHDYYPLYLSHAHFREIMLPAKGKEEKTSPAWIMSMVRETGGMIGLRTAHEEVNTYEPAGVTNTCHGSSRSFAQAYEFGRQGLGVAIGLGSDFNGFIQQTRPRFGPDACSASFAEEAQCQARDERLAGPGEIGSSFDDHGLGDVGLLGDLLDDLDQHGVDTEALRGSANDFVVMWERASAPRSGPVDEGFEVDVSGVTVLPSHFERRAALPTECDDPYCPGALLPGEACRFDAECESGSCSGAGDCGSPQGTCD</sequence>
<dbReference type="InterPro" id="IPR008257">
    <property type="entry name" value="Pept_M19"/>
</dbReference>
<name>A0A0C1ZUV0_9BACT</name>
<dbReference type="PROSITE" id="PS51257">
    <property type="entry name" value="PROKAR_LIPOPROTEIN"/>
    <property type="match status" value="1"/>
</dbReference>
<dbReference type="PANTHER" id="PTHR10443:SF12">
    <property type="entry name" value="DIPEPTIDASE"/>
    <property type="match status" value="1"/>
</dbReference>
<comment type="caution">
    <text evidence="2">The sequence shown here is derived from an EMBL/GenBank/DDBJ whole genome shotgun (WGS) entry which is preliminary data.</text>
</comment>
<evidence type="ECO:0000313" key="2">
    <source>
        <dbReference type="EMBL" id="KIG14838.1"/>
    </source>
</evidence>
<dbReference type="PROSITE" id="PS51365">
    <property type="entry name" value="RENAL_DIPEPTIDASE_2"/>
    <property type="match status" value="1"/>
</dbReference>